<name>A0AAV2YUI6_9STRA</name>
<accession>A0AAV2YUI6</accession>
<evidence type="ECO:0000313" key="2">
    <source>
        <dbReference type="Proteomes" id="UP001146120"/>
    </source>
</evidence>
<proteinExistence type="predicted"/>
<reference evidence="1" key="2">
    <citation type="journal article" date="2023" name="Microbiol Resour">
        <title>Decontamination and Annotation of the Draft Genome Sequence of the Oomycete Lagenidium giganteum ARSEF 373.</title>
        <authorList>
            <person name="Morgan W.R."/>
            <person name="Tartar A."/>
        </authorList>
    </citation>
    <scope>NUCLEOTIDE SEQUENCE</scope>
    <source>
        <strain evidence="1">ARSEF 373</strain>
    </source>
</reference>
<reference evidence="1" key="1">
    <citation type="submission" date="2022-11" db="EMBL/GenBank/DDBJ databases">
        <authorList>
            <person name="Morgan W.R."/>
            <person name="Tartar A."/>
        </authorList>
    </citation>
    <scope>NUCLEOTIDE SEQUENCE</scope>
    <source>
        <strain evidence="1">ARSEF 373</strain>
    </source>
</reference>
<dbReference type="AlphaFoldDB" id="A0AAV2YUI6"/>
<protein>
    <recommendedName>
        <fullName evidence="3">Exocyst complex component Sec6</fullName>
    </recommendedName>
</protein>
<comment type="caution">
    <text evidence="1">The sequence shown here is derived from an EMBL/GenBank/DDBJ whole genome shotgun (WGS) entry which is preliminary data.</text>
</comment>
<evidence type="ECO:0008006" key="3">
    <source>
        <dbReference type="Google" id="ProtNLM"/>
    </source>
</evidence>
<gene>
    <name evidence="1" type="ORF">N0F65_008843</name>
</gene>
<sequence length="350" mass="39994">MMLEMAEDAAKHTLVQQYELLLMRKHRFGLLDVIVCIDETLRDLQKTQNVLWGVTTDGSALPPSTTSTHSAGRHHAKRGDSFQDVMAHLARRLEYVQAVVPVFLGEAEVQLFVKSLRDFLKVPELELFWDLRLDPQEKERVEELTQHVAALRKHLQALEEIHQLATPITNVLTTKRNHLRRVLDESVALLQNSHSRRLAAYEGDKERLVEEFKQAVNAPSLIEAKQLGVDIASIETSMATMLLPHFEICQTIVTANAEVKRGASFNKDERQQIEAFVRTLKRVKERAVDFPTDVAAFVANLKLFERAASKDAFQVCSSVLKLQFQESVDEELFFAYVEDWKHRQAMLEVV</sequence>
<evidence type="ECO:0000313" key="1">
    <source>
        <dbReference type="EMBL" id="DAZ96882.1"/>
    </source>
</evidence>
<dbReference type="Proteomes" id="UP001146120">
    <property type="component" value="Unassembled WGS sequence"/>
</dbReference>
<dbReference type="EMBL" id="DAKRPA010000153">
    <property type="protein sequence ID" value="DAZ96882.1"/>
    <property type="molecule type" value="Genomic_DNA"/>
</dbReference>
<organism evidence="1 2">
    <name type="scientific">Lagenidium giganteum</name>
    <dbReference type="NCBI Taxonomy" id="4803"/>
    <lineage>
        <taxon>Eukaryota</taxon>
        <taxon>Sar</taxon>
        <taxon>Stramenopiles</taxon>
        <taxon>Oomycota</taxon>
        <taxon>Peronosporomycetes</taxon>
        <taxon>Pythiales</taxon>
        <taxon>Pythiaceae</taxon>
    </lineage>
</organism>
<keyword evidence="2" id="KW-1185">Reference proteome</keyword>